<dbReference type="InterPro" id="IPR015886">
    <property type="entry name" value="H2TH_FPG"/>
</dbReference>
<keyword evidence="9" id="KW-0862">Zinc</keyword>
<evidence type="ECO:0000313" key="20">
    <source>
        <dbReference type="Proteomes" id="UP000320801"/>
    </source>
</evidence>
<keyword evidence="7 16" id="KW-0863">Zinc-finger</keyword>
<comment type="caution">
    <text evidence="19">The sequence shown here is derived from an EMBL/GenBank/DDBJ whole genome shotgun (WGS) entry which is preliminary data.</text>
</comment>
<evidence type="ECO:0000256" key="15">
    <source>
        <dbReference type="ARBA" id="ARBA00044632"/>
    </source>
</evidence>
<evidence type="ECO:0000256" key="10">
    <source>
        <dbReference type="ARBA" id="ARBA00023125"/>
    </source>
</evidence>
<evidence type="ECO:0000259" key="18">
    <source>
        <dbReference type="PROSITE" id="PS51068"/>
    </source>
</evidence>
<comment type="subunit">
    <text evidence="4">Monomer.</text>
</comment>
<dbReference type="Pfam" id="PF06831">
    <property type="entry name" value="H2TH"/>
    <property type="match status" value="1"/>
</dbReference>
<comment type="catalytic activity">
    <reaction evidence="1">
        <text>Hydrolysis of DNA containing ring-opened 7-methylguanine residues, releasing 2,6-diamino-4-hydroxy-5-(N-methyl)formamidopyrimidine.</text>
        <dbReference type="EC" id="3.2.2.23"/>
    </reaction>
</comment>
<dbReference type="GO" id="GO:0003690">
    <property type="term" value="F:double-stranded DNA binding"/>
    <property type="evidence" value="ECO:0007669"/>
    <property type="project" value="UniProtKB-ARBA"/>
</dbReference>
<evidence type="ECO:0000256" key="2">
    <source>
        <dbReference type="ARBA" id="ARBA00001947"/>
    </source>
</evidence>
<dbReference type="Gene3D" id="3.20.190.10">
    <property type="entry name" value="MutM-like, N-terminal"/>
    <property type="match status" value="1"/>
</dbReference>
<organism evidence="19 20">
    <name type="scientific">Mycoplasmopsis mucosicanis</name>
    <dbReference type="NCBI Taxonomy" id="458208"/>
    <lineage>
        <taxon>Bacteria</taxon>
        <taxon>Bacillati</taxon>
        <taxon>Mycoplasmatota</taxon>
        <taxon>Mycoplasmoidales</taxon>
        <taxon>Metamycoplasmataceae</taxon>
        <taxon>Mycoplasmopsis</taxon>
    </lineage>
</organism>
<evidence type="ECO:0000256" key="4">
    <source>
        <dbReference type="ARBA" id="ARBA00011245"/>
    </source>
</evidence>
<dbReference type="InterPro" id="IPR020629">
    <property type="entry name" value="FPG_Glyclase"/>
</dbReference>
<dbReference type="NCBIfam" id="NF002211">
    <property type="entry name" value="PRK01103.1"/>
    <property type="match status" value="1"/>
</dbReference>
<name>A0A507SVG3_9BACT</name>
<dbReference type="FunFam" id="1.10.8.50:FF:000003">
    <property type="entry name" value="Formamidopyrimidine-DNA glycosylase"/>
    <property type="match status" value="1"/>
</dbReference>
<dbReference type="OrthoDB" id="9800855at2"/>
<dbReference type="Pfam" id="PF01149">
    <property type="entry name" value="Fapy_DNA_glyco"/>
    <property type="match status" value="1"/>
</dbReference>
<proteinExistence type="inferred from homology"/>
<dbReference type="PANTHER" id="PTHR22993:SF9">
    <property type="entry name" value="FORMAMIDOPYRIMIDINE-DNA GLYCOSYLASE"/>
    <property type="match status" value="1"/>
</dbReference>
<evidence type="ECO:0000256" key="13">
    <source>
        <dbReference type="ARBA" id="ARBA00023268"/>
    </source>
</evidence>
<comment type="similarity">
    <text evidence="3">Belongs to the FPG family.</text>
</comment>
<dbReference type="InterPro" id="IPR010979">
    <property type="entry name" value="Ribosomal_uS13-like_H2TH"/>
</dbReference>
<keyword evidence="14 19" id="KW-0326">Glycosidase</keyword>
<evidence type="ECO:0000256" key="16">
    <source>
        <dbReference type="PROSITE-ProRule" id="PRU00391"/>
    </source>
</evidence>
<keyword evidence="20" id="KW-1185">Reference proteome</keyword>
<keyword evidence="6" id="KW-0227">DNA damage</keyword>
<feature type="domain" description="FPG-type" evidence="17">
    <location>
        <begin position="237"/>
        <end position="271"/>
    </location>
</feature>
<dbReference type="NCBIfam" id="TIGR00577">
    <property type="entry name" value="fpg"/>
    <property type="match status" value="1"/>
</dbReference>
<evidence type="ECO:0000256" key="12">
    <source>
        <dbReference type="ARBA" id="ARBA00023239"/>
    </source>
</evidence>
<dbReference type="Proteomes" id="UP000320801">
    <property type="component" value="Unassembled WGS sequence"/>
</dbReference>
<dbReference type="InterPro" id="IPR035937">
    <property type="entry name" value="FPG_N"/>
</dbReference>
<evidence type="ECO:0000313" key="19">
    <source>
        <dbReference type="EMBL" id="TQC54184.1"/>
    </source>
</evidence>
<keyword evidence="8 19" id="KW-0378">Hydrolase</keyword>
<sequence length="275" mass="31430">MPEMPEVSTIVNALRPYVKGAKIIDIEVYNAKLIKDISAADFTNTLKNEYILDVENLGKHIIFKLSNDLFLISHLRMSGNYSFYNKYHPPMHHDHIILRLDKGFLYYNDPRAFGTFHLRNTFNLYTSKPLMNLGVEPLKLDTHNLWNKIKNRSIAIKNVLLNQNLILGIGNIYANEALWSCKIHPLTPVKALSYEQFNELVLCVGKIMNEATLKGGSSIQSYSSLNGVKGTYQNELKVHGRENLNCLRCQNRLQKIWVGGRGSVFCSECQKEKNV</sequence>
<comment type="catalytic activity">
    <reaction evidence="15">
        <text>2'-deoxyribonucleotide-(2'-deoxyribose 5'-phosphate)-2'-deoxyribonucleotide-DNA = a 3'-end 2'-deoxyribonucleotide-(2,3-dehydro-2,3-deoxyribose 5'-phosphate)-DNA + a 5'-end 5'-phospho-2'-deoxyribonucleoside-DNA + H(+)</text>
        <dbReference type="Rhea" id="RHEA:66592"/>
        <dbReference type="Rhea" id="RHEA-COMP:13180"/>
        <dbReference type="Rhea" id="RHEA-COMP:16897"/>
        <dbReference type="Rhea" id="RHEA-COMP:17067"/>
        <dbReference type="ChEBI" id="CHEBI:15378"/>
        <dbReference type="ChEBI" id="CHEBI:136412"/>
        <dbReference type="ChEBI" id="CHEBI:157695"/>
        <dbReference type="ChEBI" id="CHEBI:167181"/>
        <dbReference type="EC" id="4.2.99.18"/>
    </reaction>
</comment>
<dbReference type="SUPFAM" id="SSF81624">
    <property type="entry name" value="N-terminal domain of MutM-like DNA repair proteins"/>
    <property type="match status" value="1"/>
</dbReference>
<evidence type="ECO:0000256" key="1">
    <source>
        <dbReference type="ARBA" id="ARBA00001668"/>
    </source>
</evidence>
<keyword evidence="13" id="KW-0511">Multifunctional enzyme</keyword>
<protein>
    <submittedName>
        <fullName evidence="19">Bifunctional DNA-formamidopyrimidine glycosylase/DNA-(Apurinic or apyrimidinic site) lyase</fullName>
        <ecNumber evidence="19">3.2.2.23</ecNumber>
        <ecNumber evidence="19">4.2.99.18</ecNumber>
    </submittedName>
</protein>
<dbReference type="EC" id="4.2.99.18" evidence="19"/>
<dbReference type="InterPro" id="IPR000214">
    <property type="entry name" value="Znf_DNA_glyclase/AP_lyase"/>
</dbReference>
<accession>A0A507SVG3</accession>
<dbReference type="GO" id="GO:0140078">
    <property type="term" value="F:class I DNA-(apurinic or apyrimidinic site) endonuclease activity"/>
    <property type="evidence" value="ECO:0007669"/>
    <property type="project" value="UniProtKB-EC"/>
</dbReference>
<dbReference type="CDD" id="cd08966">
    <property type="entry name" value="EcFpg-like_N"/>
    <property type="match status" value="1"/>
</dbReference>
<dbReference type="Gene3D" id="1.10.8.50">
    <property type="match status" value="1"/>
</dbReference>
<feature type="domain" description="Formamidopyrimidine-DNA glycosylase catalytic" evidence="18">
    <location>
        <begin position="2"/>
        <end position="114"/>
    </location>
</feature>
<comment type="cofactor">
    <cofactor evidence="2">
        <name>Zn(2+)</name>
        <dbReference type="ChEBI" id="CHEBI:29105"/>
    </cofactor>
</comment>
<dbReference type="SUPFAM" id="SSF46946">
    <property type="entry name" value="S13-like H2TH domain"/>
    <property type="match status" value="1"/>
</dbReference>
<dbReference type="EC" id="3.2.2.23" evidence="19"/>
<keyword evidence="10" id="KW-0238">DNA-binding</keyword>
<keyword evidence="11" id="KW-0234">DNA repair</keyword>
<evidence type="ECO:0000256" key="11">
    <source>
        <dbReference type="ARBA" id="ARBA00023204"/>
    </source>
</evidence>
<dbReference type="PROSITE" id="PS51068">
    <property type="entry name" value="FPG_CAT"/>
    <property type="match status" value="1"/>
</dbReference>
<evidence type="ECO:0000256" key="6">
    <source>
        <dbReference type="ARBA" id="ARBA00022763"/>
    </source>
</evidence>
<dbReference type="RefSeq" id="WP_141483596.1">
    <property type="nucleotide sequence ID" value="NZ_SMDN01000001.1"/>
</dbReference>
<reference evidence="19 20" key="1">
    <citation type="submission" date="2019-03" db="EMBL/GenBank/DDBJ databases">
        <title>Characterization of a novel Mycoplasma cynos real-time PCR assay.</title>
        <authorList>
            <person name="Tallmadge R.L."/>
            <person name="Mitchell P.K."/>
            <person name="Goodman L."/>
        </authorList>
    </citation>
    <scope>NUCLEOTIDE SEQUENCE [LARGE SCALE GENOMIC DNA]</scope>
    <source>
        <strain evidence="19 20">1642</strain>
    </source>
</reference>
<dbReference type="GO" id="GO:0008270">
    <property type="term" value="F:zinc ion binding"/>
    <property type="evidence" value="ECO:0007669"/>
    <property type="project" value="UniProtKB-KW"/>
</dbReference>
<dbReference type="AlphaFoldDB" id="A0A507SVG3"/>
<dbReference type="SMART" id="SM00898">
    <property type="entry name" value="Fapy_DNA_glyco"/>
    <property type="match status" value="1"/>
</dbReference>
<keyword evidence="5" id="KW-0479">Metal-binding</keyword>
<dbReference type="GO" id="GO:0003684">
    <property type="term" value="F:damaged DNA binding"/>
    <property type="evidence" value="ECO:0007669"/>
    <property type="project" value="InterPro"/>
</dbReference>
<evidence type="ECO:0000259" key="17">
    <source>
        <dbReference type="PROSITE" id="PS51066"/>
    </source>
</evidence>
<dbReference type="EMBL" id="SMDN01000001">
    <property type="protein sequence ID" value="TQC54184.1"/>
    <property type="molecule type" value="Genomic_DNA"/>
</dbReference>
<dbReference type="GO" id="GO:0006284">
    <property type="term" value="P:base-excision repair"/>
    <property type="evidence" value="ECO:0007669"/>
    <property type="project" value="InterPro"/>
</dbReference>
<evidence type="ECO:0000256" key="14">
    <source>
        <dbReference type="ARBA" id="ARBA00023295"/>
    </source>
</evidence>
<dbReference type="SMART" id="SM01232">
    <property type="entry name" value="H2TH"/>
    <property type="match status" value="1"/>
</dbReference>
<dbReference type="PROSITE" id="PS51066">
    <property type="entry name" value="ZF_FPG_2"/>
    <property type="match status" value="1"/>
</dbReference>
<keyword evidence="12 19" id="KW-0456">Lyase</keyword>
<evidence type="ECO:0000256" key="9">
    <source>
        <dbReference type="ARBA" id="ARBA00022833"/>
    </source>
</evidence>
<dbReference type="GO" id="GO:0034039">
    <property type="term" value="F:8-oxo-7,8-dihydroguanine DNA N-glycosylase activity"/>
    <property type="evidence" value="ECO:0007669"/>
    <property type="project" value="TreeGrafter"/>
</dbReference>
<gene>
    <name evidence="19" type="primary">mutM</name>
    <name evidence="19" type="ORF">E1I18_00195</name>
</gene>
<evidence type="ECO:0000256" key="7">
    <source>
        <dbReference type="ARBA" id="ARBA00022771"/>
    </source>
</evidence>
<evidence type="ECO:0000256" key="5">
    <source>
        <dbReference type="ARBA" id="ARBA00022723"/>
    </source>
</evidence>
<evidence type="ECO:0000256" key="3">
    <source>
        <dbReference type="ARBA" id="ARBA00009409"/>
    </source>
</evidence>
<dbReference type="SUPFAM" id="SSF57716">
    <property type="entry name" value="Glucocorticoid receptor-like (DNA-binding domain)"/>
    <property type="match status" value="1"/>
</dbReference>
<dbReference type="PANTHER" id="PTHR22993">
    <property type="entry name" value="FORMAMIDOPYRIMIDINE-DNA GLYCOSYLASE"/>
    <property type="match status" value="1"/>
</dbReference>
<dbReference type="InterPro" id="IPR012319">
    <property type="entry name" value="FPG_cat"/>
</dbReference>
<evidence type="ECO:0000256" key="8">
    <source>
        <dbReference type="ARBA" id="ARBA00022801"/>
    </source>
</evidence>